<feature type="domain" description="HTH merR-type" evidence="2">
    <location>
        <begin position="1"/>
        <end position="66"/>
    </location>
</feature>
<organism evidence="3 4">
    <name type="scientific">Alkalibacterium olivapovliticus</name>
    <dbReference type="NCBI Taxonomy" id="99907"/>
    <lineage>
        <taxon>Bacteria</taxon>
        <taxon>Bacillati</taxon>
        <taxon>Bacillota</taxon>
        <taxon>Bacilli</taxon>
        <taxon>Lactobacillales</taxon>
        <taxon>Carnobacteriaceae</taxon>
        <taxon>Alkalibacterium</taxon>
    </lineage>
</organism>
<dbReference type="PANTHER" id="PTHR30204">
    <property type="entry name" value="REDOX-CYCLING DRUG-SENSING TRANSCRIPTIONAL ACTIVATOR SOXR"/>
    <property type="match status" value="1"/>
</dbReference>
<dbReference type="AlphaFoldDB" id="A0A2T0VX24"/>
<dbReference type="SMART" id="SM00422">
    <property type="entry name" value="HTH_MERR"/>
    <property type="match status" value="1"/>
</dbReference>
<evidence type="ECO:0000313" key="3">
    <source>
        <dbReference type="EMBL" id="PRY76521.1"/>
    </source>
</evidence>
<dbReference type="PANTHER" id="PTHR30204:SF98">
    <property type="entry name" value="HTH-TYPE TRANSCRIPTIONAL REGULATOR ADHR"/>
    <property type="match status" value="1"/>
</dbReference>
<dbReference type="Gene3D" id="1.10.1660.10">
    <property type="match status" value="1"/>
</dbReference>
<comment type="caution">
    <text evidence="3">The sequence shown here is derived from an EMBL/GenBank/DDBJ whole genome shotgun (WGS) entry which is preliminary data.</text>
</comment>
<dbReference type="OrthoDB" id="6006at2"/>
<keyword evidence="1 3" id="KW-0238">DNA-binding</keyword>
<name>A0A2T0VX24_9LACT</name>
<sequence length="136" mass="16172">MNIKEVSEKYNISTDALRYYERIGVIPPVNRDKNGYRDFTEKDLNWVYFAKVLRQAGVTIERLVDYTELSKQGGKTLETRKTILADQLNDINISIQEFEEARDYLKYKLDSFDTHMLEYEKEKLGIENEQYENLQD</sequence>
<evidence type="ECO:0000259" key="2">
    <source>
        <dbReference type="PROSITE" id="PS50937"/>
    </source>
</evidence>
<dbReference type="InterPro" id="IPR047057">
    <property type="entry name" value="MerR_fam"/>
</dbReference>
<reference evidence="3 4" key="1">
    <citation type="submission" date="2018-03" db="EMBL/GenBank/DDBJ databases">
        <title>Genomic Encyclopedia of Archaeal and Bacterial Type Strains, Phase II (KMG-II): from individual species to whole genera.</title>
        <authorList>
            <person name="Goeker M."/>
        </authorList>
    </citation>
    <scope>NUCLEOTIDE SEQUENCE [LARGE SCALE GENOMIC DNA]</scope>
    <source>
        <strain evidence="3 4">DSM 13175</strain>
    </source>
</reference>
<protein>
    <submittedName>
        <fullName evidence="3">DNA-binding transcriptional MerR regulator</fullName>
    </submittedName>
</protein>
<dbReference type="SUPFAM" id="SSF46955">
    <property type="entry name" value="Putative DNA-binding domain"/>
    <property type="match status" value="1"/>
</dbReference>
<evidence type="ECO:0000313" key="4">
    <source>
        <dbReference type="Proteomes" id="UP000238205"/>
    </source>
</evidence>
<dbReference type="GO" id="GO:0003677">
    <property type="term" value="F:DNA binding"/>
    <property type="evidence" value="ECO:0007669"/>
    <property type="project" value="UniProtKB-KW"/>
</dbReference>
<dbReference type="PROSITE" id="PS50937">
    <property type="entry name" value="HTH_MERR_2"/>
    <property type="match status" value="1"/>
</dbReference>
<dbReference type="GO" id="GO:0003700">
    <property type="term" value="F:DNA-binding transcription factor activity"/>
    <property type="evidence" value="ECO:0007669"/>
    <property type="project" value="InterPro"/>
</dbReference>
<dbReference type="InterPro" id="IPR000551">
    <property type="entry name" value="MerR-type_HTH_dom"/>
</dbReference>
<gene>
    <name evidence="3" type="ORF">CLV38_13121</name>
</gene>
<evidence type="ECO:0000256" key="1">
    <source>
        <dbReference type="ARBA" id="ARBA00023125"/>
    </source>
</evidence>
<dbReference type="CDD" id="cd01109">
    <property type="entry name" value="HTH_YyaN"/>
    <property type="match status" value="1"/>
</dbReference>
<dbReference type="InterPro" id="IPR009061">
    <property type="entry name" value="DNA-bd_dom_put_sf"/>
</dbReference>
<dbReference type="RefSeq" id="WP_106195820.1">
    <property type="nucleotide sequence ID" value="NZ_PVTO01000031.1"/>
</dbReference>
<dbReference type="Proteomes" id="UP000238205">
    <property type="component" value="Unassembled WGS sequence"/>
</dbReference>
<dbReference type="Pfam" id="PF13411">
    <property type="entry name" value="MerR_1"/>
    <property type="match status" value="1"/>
</dbReference>
<accession>A0A2T0VX24</accession>
<dbReference type="EMBL" id="PVTO01000031">
    <property type="protein sequence ID" value="PRY76521.1"/>
    <property type="molecule type" value="Genomic_DNA"/>
</dbReference>
<keyword evidence="4" id="KW-1185">Reference proteome</keyword>
<proteinExistence type="predicted"/>